<dbReference type="InterPro" id="IPR001645">
    <property type="entry name" value="Folylpolyglutamate_synth"/>
</dbReference>
<keyword evidence="7" id="KW-0460">Magnesium</keyword>
<evidence type="ECO:0000256" key="4">
    <source>
        <dbReference type="ARBA" id="ARBA00022723"/>
    </source>
</evidence>
<evidence type="ECO:0000256" key="3">
    <source>
        <dbReference type="ARBA" id="ARBA00022598"/>
    </source>
</evidence>
<dbReference type="Gene3D" id="3.90.190.20">
    <property type="entry name" value="Mur ligase, C-terminal domain"/>
    <property type="match status" value="1"/>
</dbReference>
<reference evidence="14" key="1">
    <citation type="journal article" date="2019" name="Int. J. Syst. Evol. Microbiol.">
        <title>The Global Catalogue of Microorganisms (GCM) 10K type strain sequencing project: providing services to taxonomists for standard genome sequencing and annotation.</title>
        <authorList>
            <consortium name="The Broad Institute Genomics Platform"/>
            <consortium name="The Broad Institute Genome Sequencing Center for Infectious Disease"/>
            <person name="Wu L."/>
            <person name="Ma J."/>
        </authorList>
    </citation>
    <scope>NUCLEOTIDE SEQUENCE [LARGE SCALE GENOMIC DNA]</scope>
    <source>
        <strain evidence="14">JCM 18126</strain>
    </source>
</reference>
<evidence type="ECO:0000259" key="12">
    <source>
        <dbReference type="Pfam" id="PF08245"/>
    </source>
</evidence>
<proteinExistence type="inferred from homology"/>
<evidence type="ECO:0000256" key="1">
    <source>
        <dbReference type="ARBA" id="ARBA00008276"/>
    </source>
</evidence>
<keyword evidence="4" id="KW-0479">Metal-binding</keyword>
<evidence type="ECO:0000259" key="11">
    <source>
        <dbReference type="Pfam" id="PF02875"/>
    </source>
</evidence>
<keyword evidence="5 10" id="KW-0547">Nucleotide-binding</keyword>
<dbReference type="NCBIfam" id="TIGR01499">
    <property type="entry name" value="folC"/>
    <property type="match status" value="1"/>
</dbReference>
<keyword evidence="14" id="KW-1185">Reference proteome</keyword>
<name>A0ABP9HAM9_9ACTN</name>
<feature type="domain" description="Mur ligase central" evidence="12">
    <location>
        <begin position="61"/>
        <end position="292"/>
    </location>
</feature>
<dbReference type="PANTHER" id="PTHR11136:SF0">
    <property type="entry name" value="DIHYDROFOLATE SYNTHETASE-RELATED"/>
    <property type="match status" value="1"/>
</dbReference>
<dbReference type="InterPro" id="IPR036565">
    <property type="entry name" value="Mur-like_cat_sf"/>
</dbReference>
<sequence>MSRVSRPAHRPDPEVERRYAEVVAEVLSRNPEHRIHPTLDRVREGCALLGDPQLAYRVVHVTGTNGKTSTTRMVERLVREHDLRTGRFTSPHLSDVTERIAIDGEPLSHERFVAVWQDVEPVVRLVDERAQAAGQPRLSFFEVLTLMAFWAFADAPVDVAVVEVGLGGTWDTTNVVQPDVCVVTPVSMDHEAWLGSTIAEIAANKAGIIKHGATAVLAAQEPEAAEVLLARVAGERCSVAREGVEFAVADRRLAVGGQLLDLRTRGGTYADVLLPLHGAHQAHNAVVALSAAEALLVEAGGTLDPAVVEAAFADATSPGRMEVVRRSPAVVLDAAHNPGGAAVLAEALAEAFTFSRLVGVVAVAADKDAEGVLAALEPVLAEVVVTRSSSPRSMEPAELAELAEGVFGEDRVHVAERVDEALDVALGLAEAEADVTGGVVVTGSVVLAGDARTLLRVQA</sequence>
<dbReference type="Proteomes" id="UP001501195">
    <property type="component" value="Unassembled WGS sequence"/>
</dbReference>
<comment type="caution">
    <text evidence="13">The sequence shown here is derived from an EMBL/GenBank/DDBJ whole genome shotgun (WGS) entry which is preliminary data.</text>
</comment>
<dbReference type="Gene3D" id="3.40.1190.10">
    <property type="entry name" value="Mur-like, catalytic domain"/>
    <property type="match status" value="1"/>
</dbReference>
<feature type="domain" description="Mur ligase C-terminal" evidence="11">
    <location>
        <begin position="319"/>
        <end position="444"/>
    </location>
</feature>
<organism evidence="13 14">
    <name type="scientific">Kineococcus glutinatus</name>
    <dbReference type="NCBI Taxonomy" id="1070872"/>
    <lineage>
        <taxon>Bacteria</taxon>
        <taxon>Bacillati</taxon>
        <taxon>Actinomycetota</taxon>
        <taxon>Actinomycetes</taxon>
        <taxon>Kineosporiales</taxon>
        <taxon>Kineosporiaceae</taxon>
        <taxon>Kineococcus</taxon>
    </lineage>
</organism>
<dbReference type="Pfam" id="PF02875">
    <property type="entry name" value="Mur_ligase_C"/>
    <property type="match status" value="1"/>
</dbReference>
<protein>
    <recommendedName>
        <fullName evidence="2">tetrahydrofolate synthase</fullName>
        <ecNumber evidence="2">6.3.2.17</ecNumber>
    </recommendedName>
    <alternativeName>
        <fullName evidence="8">Tetrahydrofolylpolyglutamate synthase</fullName>
    </alternativeName>
</protein>
<comment type="similarity">
    <text evidence="1 10">Belongs to the folylpolyglutamate synthase family.</text>
</comment>
<dbReference type="InterPro" id="IPR036615">
    <property type="entry name" value="Mur_ligase_C_dom_sf"/>
</dbReference>
<evidence type="ECO:0000256" key="7">
    <source>
        <dbReference type="ARBA" id="ARBA00022842"/>
    </source>
</evidence>
<evidence type="ECO:0000256" key="9">
    <source>
        <dbReference type="ARBA" id="ARBA00047493"/>
    </source>
</evidence>
<evidence type="ECO:0000256" key="2">
    <source>
        <dbReference type="ARBA" id="ARBA00013025"/>
    </source>
</evidence>
<dbReference type="InterPro" id="IPR004101">
    <property type="entry name" value="Mur_ligase_C"/>
</dbReference>
<keyword evidence="3 10" id="KW-0436">Ligase</keyword>
<dbReference type="SUPFAM" id="SSF53244">
    <property type="entry name" value="MurD-like peptide ligases, peptide-binding domain"/>
    <property type="match status" value="1"/>
</dbReference>
<dbReference type="InterPro" id="IPR013221">
    <property type="entry name" value="Mur_ligase_cen"/>
</dbReference>
<accession>A0ABP9HAM9</accession>
<dbReference type="PANTHER" id="PTHR11136">
    <property type="entry name" value="FOLYLPOLYGLUTAMATE SYNTHASE-RELATED"/>
    <property type="match status" value="1"/>
</dbReference>
<dbReference type="InterPro" id="IPR018109">
    <property type="entry name" value="Folylpolyglutamate_synth_CS"/>
</dbReference>
<evidence type="ECO:0000256" key="8">
    <source>
        <dbReference type="ARBA" id="ARBA00030592"/>
    </source>
</evidence>
<comment type="catalytic activity">
    <reaction evidence="9">
        <text>(6S)-5,6,7,8-tetrahydrofolyl-(gamma-L-Glu)(n) + L-glutamate + ATP = (6S)-5,6,7,8-tetrahydrofolyl-(gamma-L-Glu)(n+1) + ADP + phosphate + H(+)</text>
        <dbReference type="Rhea" id="RHEA:10580"/>
        <dbReference type="Rhea" id="RHEA-COMP:14738"/>
        <dbReference type="Rhea" id="RHEA-COMP:14740"/>
        <dbReference type="ChEBI" id="CHEBI:15378"/>
        <dbReference type="ChEBI" id="CHEBI:29985"/>
        <dbReference type="ChEBI" id="CHEBI:30616"/>
        <dbReference type="ChEBI" id="CHEBI:43474"/>
        <dbReference type="ChEBI" id="CHEBI:141005"/>
        <dbReference type="ChEBI" id="CHEBI:456216"/>
        <dbReference type="EC" id="6.3.2.17"/>
    </reaction>
</comment>
<dbReference type="SUPFAM" id="SSF53623">
    <property type="entry name" value="MurD-like peptide ligases, catalytic domain"/>
    <property type="match status" value="1"/>
</dbReference>
<evidence type="ECO:0000256" key="5">
    <source>
        <dbReference type="ARBA" id="ARBA00022741"/>
    </source>
</evidence>
<dbReference type="RefSeq" id="WP_345710854.1">
    <property type="nucleotide sequence ID" value="NZ_BAABIL010000062.1"/>
</dbReference>
<dbReference type="EMBL" id="BAABIL010000062">
    <property type="protein sequence ID" value="GAA4965740.1"/>
    <property type="molecule type" value="Genomic_DNA"/>
</dbReference>
<evidence type="ECO:0000256" key="10">
    <source>
        <dbReference type="PIRNR" id="PIRNR001563"/>
    </source>
</evidence>
<evidence type="ECO:0000313" key="14">
    <source>
        <dbReference type="Proteomes" id="UP001501195"/>
    </source>
</evidence>
<keyword evidence="6 10" id="KW-0067">ATP-binding</keyword>
<dbReference type="Pfam" id="PF08245">
    <property type="entry name" value="Mur_ligase_M"/>
    <property type="match status" value="1"/>
</dbReference>
<evidence type="ECO:0000313" key="13">
    <source>
        <dbReference type="EMBL" id="GAA4965740.1"/>
    </source>
</evidence>
<dbReference type="EC" id="6.3.2.17" evidence="2"/>
<dbReference type="PROSITE" id="PS01012">
    <property type="entry name" value="FOLYLPOLYGLU_SYNT_2"/>
    <property type="match status" value="1"/>
</dbReference>
<gene>
    <name evidence="13" type="ORF">GCM10023225_06100</name>
</gene>
<dbReference type="PIRSF" id="PIRSF001563">
    <property type="entry name" value="Folylpolyglu_synth"/>
    <property type="match status" value="1"/>
</dbReference>
<evidence type="ECO:0000256" key="6">
    <source>
        <dbReference type="ARBA" id="ARBA00022840"/>
    </source>
</evidence>